<dbReference type="InterPro" id="IPR038318">
    <property type="entry name" value="KdpD_sf"/>
</dbReference>
<keyword evidence="5" id="KW-0808">Transferase</keyword>
<dbReference type="Pfam" id="PF01590">
    <property type="entry name" value="GAF"/>
    <property type="match status" value="2"/>
</dbReference>
<dbReference type="PANTHER" id="PTHR24421:SF10">
    <property type="entry name" value="NITRATE_NITRITE SENSOR PROTEIN NARQ"/>
    <property type="match status" value="1"/>
</dbReference>
<dbReference type="InterPro" id="IPR036890">
    <property type="entry name" value="HATPase_C_sf"/>
</dbReference>
<evidence type="ECO:0000313" key="18">
    <source>
        <dbReference type="Proteomes" id="UP000182977"/>
    </source>
</evidence>
<keyword evidence="10 14" id="KW-1133">Transmembrane helix</keyword>
<dbReference type="InterPro" id="IPR003018">
    <property type="entry name" value="GAF"/>
</dbReference>
<evidence type="ECO:0000313" key="17">
    <source>
        <dbReference type="EMBL" id="SDU24328.1"/>
    </source>
</evidence>
<evidence type="ECO:0000256" key="9">
    <source>
        <dbReference type="ARBA" id="ARBA00022840"/>
    </source>
</evidence>
<dbReference type="InterPro" id="IPR025201">
    <property type="entry name" value="KdpD_TM"/>
</dbReference>
<keyword evidence="4" id="KW-0597">Phosphoprotein</keyword>
<dbReference type="InterPro" id="IPR050482">
    <property type="entry name" value="Sensor_HK_TwoCompSys"/>
</dbReference>
<dbReference type="EMBL" id="LT629791">
    <property type="protein sequence ID" value="SDU24328.1"/>
    <property type="molecule type" value="Genomic_DNA"/>
</dbReference>
<evidence type="ECO:0000256" key="4">
    <source>
        <dbReference type="ARBA" id="ARBA00022553"/>
    </source>
</evidence>
<dbReference type="Gene3D" id="3.30.565.10">
    <property type="entry name" value="Histidine kinase-like ATPase, C-terminal domain"/>
    <property type="match status" value="1"/>
</dbReference>
<keyword evidence="8" id="KW-0418">Kinase</keyword>
<dbReference type="STRING" id="419479.SAMN04488563_0731"/>
<evidence type="ECO:0000259" key="15">
    <source>
        <dbReference type="SMART" id="SM00065"/>
    </source>
</evidence>
<evidence type="ECO:0000256" key="14">
    <source>
        <dbReference type="SAM" id="Phobius"/>
    </source>
</evidence>
<evidence type="ECO:0000256" key="7">
    <source>
        <dbReference type="ARBA" id="ARBA00022741"/>
    </source>
</evidence>
<dbReference type="Pfam" id="PF02518">
    <property type="entry name" value="HATPase_c"/>
    <property type="match status" value="1"/>
</dbReference>
<dbReference type="SMART" id="SM00065">
    <property type="entry name" value="GAF"/>
    <property type="match status" value="2"/>
</dbReference>
<feature type="domain" description="Histidine kinase/HSP90-like ATPase" evidence="16">
    <location>
        <begin position="577"/>
        <end position="667"/>
    </location>
</feature>
<keyword evidence="9" id="KW-0067">ATP-binding</keyword>
<dbReference type="Proteomes" id="UP000182977">
    <property type="component" value="Chromosome I"/>
</dbReference>
<comment type="subcellular location">
    <subcellularLocation>
        <location evidence="2">Membrane</location>
        <topology evidence="2">Multi-pass membrane protein</topology>
    </subcellularLocation>
</comment>
<dbReference type="PANTHER" id="PTHR24421">
    <property type="entry name" value="NITRATE/NITRITE SENSOR PROTEIN NARX-RELATED"/>
    <property type="match status" value="1"/>
</dbReference>
<gene>
    <name evidence="17" type="ORF">SAMN04488563_0731</name>
</gene>
<evidence type="ECO:0000256" key="10">
    <source>
        <dbReference type="ARBA" id="ARBA00022989"/>
    </source>
</evidence>
<dbReference type="InterPro" id="IPR011712">
    <property type="entry name" value="Sig_transdc_His_kin_sub3_dim/P"/>
</dbReference>
<dbReference type="EC" id="2.7.13.3" evidence="3"/>
<evidence type="ECO:0000256" key="12">
    <source>
        <dbReference type="ARBA" id="ARBA00023136"/>
    </source>
</evidence>
<dbReference type="AlphaFoldDB" id="A0A1H2GYC4"/>
<dbReference type="GO" id="GO:0000155">
    <property type="term" value="F:phosphorelay sensor kinase activity"/>
    <property type="evidence" value="ECO:0007669"/>
    <property type="project" value="InterPro"/>
</dbReference>
<feature type="transmembrane region" description="Helical" evidence="14">
    <location>
        <begin position="94"/>
        <end position="115"/>
    </location>
</feature>
<keyword evidence="7" id="KW-0547">Nucleotide-binding</keyword>
<protein>
    <recommendedName>
        <fullName evidence="3">histidine kinase</fullName>
        <ecNumber evidence="3">2.7.13.3</ecNumber>
    </recommendedName>
</protein>
<evidence type="ECO:0000256" key="1">
    <source>
        <dbReference type="ARBA" id="ARBA00000085"/>
    </source>
</evidence>
<evidence type="ECO:0000259" key="16">
    <source>
        <dbReference type="SMART" id="SM00387"/>
    </source>
</evidence>
<feature type="transmembrane region" description="Helical" evidence="14">
    <location>
        <begin position="22"/>
        <end position="43"/>
    </location>
</feature>
<feature type="domain" description="GAF" evidence="15">
    <location>
        <begin position="316"/>
        <end position="464"/>
    </location>
</feature>
<dbReference type="Gene3D" id="3.30.450.40">
    <property type="match status" value="2"/>
</dbReference>
<dbReference type="Pfam" id="PF13493">
    <property type="entry name" value="DUF4118"/>
    <property type="match status" value="1"/>
</dbReference>
<dbReference type="Pfam" id="PF07730">
    <property type="entry name" value="HisKA_3"/>
    <property type="match status" value="1"/>
</dbReference>
<dbReference type="SUPFAM" id="SSF55874">
    <property type="entry name" value="ATPase domain of HSP90 chaperone/DNA topoisomerase II/histidine kinase"/>
    <property type="match status" value="1"/>
</dbReference>
<evidence type="ECO:0000256" key="13">
    <source>
        <dbReference type="SAM" id="MobiDB-lite"/>
    </source>
</evidence>
<comment type="catalytic activity">
    <reaction evidence="1">
        <text>ATP + protein L-histidine = ADP + protein N-phospho-L-histidine.</text>
        <dbReference type="EC" id="2.7.13.3"/>
    </reaction>
</comment>
<dbReference type="GO" id="GO:0046983">
    <property type="term" value="F:protein dimerization activity"/>
    <property type="evidence" value="ECO:0007669"/>
    <property type="project" value="InterPro"/>
</dbReference>
<dbReference type="CDD" id="cd16917">
    <property type="entry name" value="HATPase_UhpB-NarQ-NarX-like"/>
    <property type="match status" value="1"/>
</dbReference>
<dbReference type="SUPFAM" id="SSF55781">
    <property type="entry name" value="GAF domain-like"/>
    <property type="match status" value="2"/>
</dbReference>
<evidence type="ECO:0000256" key="8">
    <source>
        <dbReference type="ARBA" id="ARBA00022777"/>
    </source>
</evidence>
<feature type="domain" description="GAF" evidence="15">
    <location>
        <begin position="146"/>
        <end position="294"/>
    </location>
</feature>
<accession>A0A1H2GYC4</accession>
<evidence type="ECO:0000256" key="11">
    <source>
        <dbReference type="ARBA" id="ARBA00023012"/>
    </source>
</evidence>
<dbReference type="InterPro" id="IPR003594">
    <property type="entry name" value="HATPase_dom"/>
</dbReference>
<dbReference type="GO" id="GO:0005524">
    <property type="term" value="F:ATP binding"/>
    <property type="evidence" value="ECO:0007669"/>
    <property type="project" value="UniProtKB-KW"/>
</dbReference>
<dbReference type="SMART" id="SM00387">
    <property type="entry name" value="HATPase_c"/>
    <property type="match status" value="1"/>
</dbReference>
<feature type="region of interest" description="Disordered" evidence="13">
    <location>
        <begin position="387"/>
        <end position="408"/>
    </location>
</feature>
<dbReference type="Gene3D" id="1.20.120.620">
    <property type="entry name" value="Backbone structure of the membrane domain of e. Coli histidine kinase receptor kdpd"/>
    <property type="match status" value="1"/>
</dbReference>
<proteinExistence type="predicted"/>
<keyword evidence="6 14" id="KW-0812">Transmembrane</keyword>
<dbReference type="Gene3D" id="1.20.5.1930">
    <property type="match status" value="1"/>
</dbReference>
<keyword evidence="12 14" id="KW-0472">Membrane</keyword>
<evidence type="ECO:0000256" key="5">
    <source>
        <dbReference type="ARBA" id="ARBA00022679"/>
    </source>
</evidence>
<evidence type="ECO:0000256" key="6">
    <source>
        <dbReference type="ARBA" id="ARBA00022692"/>
    </source>
</evidence>
<evidence type="ECO:0000256" key="3">
    <source>
        <dbReference type="ARBA" id="ARBA00012438"/>
    </source>
</evidence>
<organism evidence="17 18">
    <name type="scientific">Jiangella alkaliphila</name>
    <dbReference type="NCBI Taxonomy" id="419479"/>
    <lineage>
        <taxon>Bacteria</taxon>
        <taxon>Bacillati</taxon>
        <taxon>Actinomycetota</taxon>
        <taxon>Actinomycetes</taxon>
        <taxon>Jiangellales</taxon>
        <taxon>Jiangellaceae</taxon>
        <taxon>Jiangella</taxon>
    </lineage>
</organism>
<name>A0A1H2GYC4_9ACTN</name>
<keyword evidence="11" id="KW-0902">Two-component regulatory system</keyword>
<sequence>MWWRRGSSEASGPVTDSPLRRWVGGALIGAALVGLVTALVAVLHLSLPPRGLLVLYLLAVLPVAIRWGAGPAALVSGLSVATFVLVIAPPQSEGPALVAFAVFVATAVVVDRLAAGLRRGARRSRELADEASALRRVAMLAAQEAPATELFEGVSREVGLICDADIAGLERYEPGAAAAVVIGGWSRVPQRLPIGTRFTLDGISVARDVLRTGGPIRVADYTSSDGALATEARELGIRSSIGCPVIVDRHLWGAIVVSSRRTKPFPADTEARILRFTELVAIAVTNAEARAEVRRNADEQAALRRVATLAARGGADPSPVFRAVADHVGGLLGADCTSVLRFESDGTATYLAVDGWRDTQRRRPGARWHPETPSVIERVLRTGRSARLDFAGPGQPPRPSPSLDGEDITSTVASPIVVESRLWGSIGVAARSGPLPPDTEERLVAFTEVVATAIANTESRAQLAASRARVIAAADATRRRVERDLHDGAQQRLVSLALELRNVQAEVPEELPGLSVDLGRLAADVTTVLDELRELSRGIHPAILSEGGLGPALRTLARRSPVPVDLTVRLDHRYGDAVEVAAYYVASEALTNTVKHADATHAELVVEEHDGELRLMVRDDGVGGAAAAGGTGLTGLYDRVEALGGTILVSSPAGDGTRIEVALPLAPP</sequence>
<evidence type="ECO:0000256" key="2">
    <source>
        <dbReference type="ARBA" id="ARBA00004141"/>
    </source>
</evidence>
<dbReference type="GO" id="GO:0016020">
    <property type="term" value="C:membrane"/>
    <property type="evidence" value="ECO:0007669"/>
    <property type="project" value="UniProtKB-SubCell"/>
</dbReference>
<keyword evidence="18" id="KW-1185">Reference proteome</keyword>
<reference evidence="18" key="1">
    <citation type="submission" date="2016-10" db="EMBL/GenBank/DDBJ databases">
        <authorList>
            <person name="Varghese N."/>
            <person name="Submissions S."/>
        </authorList>
    </citation>
    <scope>NUCLEOTIDE SEQUENCE [LARGE SCALE GENOMIC DNA]</scope>
    <source>
        <strain evidence="18">DSM 45079</strain>
    </source>
</reference>
<dbReference type="InterPro" id="IPR029016">
    <property type="entry name" value="GAF-like_dom_sf"/>
</dbReference>
<feature type="transmembrane region" description="Helical" evidence="14">
    <location>
        <begin position="55"/>
        <end position="88"/>
    </location>
</feature>